<evidence type="ECO:0000256" key="1">
    <source>
        <dbReference type="SAM" id="Phobius"/>
    </source>
</evidence>
<dbReference type="AlphaFoldDB" id="A0A5P1DCE6"/>
<reference evidence="3 4" key="1">
    <citation type="submission" date="2019-08" db="EMBL/GenBank/DDBJ databases">
        <title>Pseudomonas haemolytica sp. nov. isolated from raw milk and skim milk concentrate.</title>
        <authorList>
            <person name="Hofmann K."/>
            <person name="Huptas C."/>
            <person name="Doll E."/>
            <person name="Scherer S."/>
            <person name="Wenning M."/>
        </authorList>
    </citation>
    <scope>NUCLEOTIDE SEQUENCE [LARGE SCALE GENOMIC DNA]</scope>
    <source>
        <strain evidence="3 4">DSM 108987</strain>
    </source>
</reference>
<evidence type="ECO:0000313" key="4">
    <source>
        <dbReference type="Proteomes" id="UP000408764"/>
    </source>
</evidence>
<proteinExistence type="predicted"/>
<dbReference type="EMBL" id="VOIW01000002">
    <property type="protein sequence ID" value="MRJ37148.1"/>
    <property type="molecule type" value="Genomic_DNA"/>
</dbReference>
<dbReference type="OrthoDB" id="7021695at2"/>
<keyword evidence="5" id="KW-1185">Reference proteome</keyword>
<reference evidence="2 5" key="2">
    <citation type="submission" date="2021-01" db="EMBL/GenBank/DDBJ databases">
        <title>Antibiotic resistance and phylogeny of Pseudomonas spp. isolated over three decades from chicken meat in the Norwegian food chain.</title>
        <authorList>
            <person name="Moen B."/>
        </authorList>
    </citation>
    <scope>NUCLEOTIDE SEQUENCE [LARGE SCALE GENOMIC DNA]</scope>
    <source>
        <strain evidence="2 5">MF6766</strain>
    </source>
</reference>
<organism evidence="3 4">
    <name type="scientific">Pseudomonas haemolytica</name>
    <dbReference type="NCBI Taxonomy" id="2600065"/>
    <lineage>
        <taxon>Bacteria</taxon>
        <taxon>Pseudomonadati</taxon>
        <taxon>Pseudomonadota</taxon>
        <taxon>Gammaproteobacteria</taxon>
        <taxon>Pseudomonadales</taxon>
        <taxon>Pseudomonadaceae</taxon>
        <taxon>Pseudomonas</taxon>
    </lineage>
</organism>
<protein>
    <submittedName>
        <fullName evidence="3">Uncharacterized protein</fullName>
    </submittedName>
</protein>
<name>A0A5P1DCE6_9PSED</name>
<keyword evidence="1" id="KW-1133">Transmembrane helix</keyword>
<keyword evidence="1" id="KW-0812">Transmembrane</keyword>
<feature type="transmembrane region" description="Helical" evidence="1">
    <location>
        <begin position="16"/>
        <end position="36"/>
    </location>
</feature>
<keyword evidence="1" id="KW-0472">Membrane</keyword>
<evidence type="ECO:0000313" key="2">
    <source>
        <dbReference type="EMBL" id="MBK3458490.1"/>
    </source>
</evidence>
<dbReference type="RefSeq" id="WP_153871013.1">
    <property type="nucleotide sequence ID" value="NZ_JAEKCT010000002.1"/>
</dbReference>
<dbReference type="Proteomes" id="UP000620382">
    <property type="component" value="Unassembled WGS sequence"/>
</dbReference>
<evidence type="ECO:0000313" key="3">
    <source>
        <dbReference type="EMBL" id="MRJ37148.1"/>
    </source>
</evidence>
<dbReference type="EMBL" id="JAENSR010000001">
    <property type="protein sequence ID" value="MBK3458490.1"/>
    <property type="molecule type" value="Genomic_DNA"/>
</dbReference>
<accession>A0A5P1DCE6</accession>
<comment type="caution">
    <text evidence="3">The sequence shown here is derived from an EMBL/GenBank/DDBJ whole genome shotgun (WGS) entry which is preliminary data.</text>
</comment>
<evidence type="ECO:0000313" key="5">
    <source>
        <dbReference type="Proteomes" id="UP000620382"/>
    </source>
</evidence>
<sequence length="115" mass="12497">MSPAPPDDVGASYTNQLVACMALIVCLSVSVGIYIARLNAHVDKQRELSPVYLHECHKGRGGFIVYPDGRRSGDSCYTANEGESAQTDEHQDLPGSKGAEWLKYILPGVESARIF</sequence>
<dbReference type="Proteomes" id="UP000408764">
    <property type="component" value="Unassembled WGS sequence"/>
</dbReference>
<gene>
    <name evidence="3" type="ORF">FRT59_09260</name>
    <name evidence="2" type="ORF">JJD71_05395</name>
</gene>